<comment type="caution">
    <text evidence="2">The sequence shown here is derived from an EMBL/GenBank/DDBJ whole genome shotgun (WGS) entry which is preliminary data.</text>
</comment>
<name>A0A8E2W6A1_RHILI</name>
<gene>
    <name evidence="2" type="ORF">C8D77_12081</name>
</gene>
<protein>
    <submittedName>
        <fullName evidence="2">Uncharacterized protein</fullName>
    </submittedName>
</protein>
<dbReference type="Proteomes" id="UP000245631">
    <property type="component" value="Unassembled WGS sequence"/>
</dbReference>
<evidence type="ECO:0000256" key="1">
    <source>
        <dbReference type="SAM" id="MobiDB-lite"/>
    </source>
</evidence>
<dbReference type="AlphaFoldDB" id="A0A8E2W6A1"/>
<proteinExistence type="predicted"/>
<feature type="region of interest" description="Disordered" evidence="1">
    <location>
        <begin position="1"/>
        <end position="20"/>
    </location>
</feature>
<accession>A0A8E2W6A1</accession>
<feature type="region of interest" description="Disordered" evidence="1">
    <location>
        <begin position="32"/>
        <end position="52"/>
    </location>
</feature>
<sequence>MQGFTSHLGREPPFPSGPNATILRAFGRMHDTGVGQGLVPERNQMPFPKLPP</sequence>
<evidence type="ECO:0000313" key="3">
    <source>
        <dbReference type="Proteomes" id="UP000245631"/>
    </source>
</evidence>
<organism evidence="2 3">
    <name type="scientific">Rhizobium loti</name>
    <name type="common">Mesorhizobium loti</name>
    <dbReference type="NCBI Taxonomy" id="381"/>
    <lineage>
        <taxon>Bacteria</taxon>
        <taxon>Pseudomonadati</taxon>
        <taxon>Pseudomonadota</taxon>
        <taxon>Alphaproteobacteria</taxon>
        <taxon>Hyphomicrobiales</taxon>
        <taxon>Phyllobacteriaceae</taxon>
        <taxon>Mesorhizobium</taxon>
    </lineage>
</organism>
<evidence type="ECO:0000313" key="2">
    <source>
        <dbReference type="EMBL" id="PWJ86983.1"/>
    </source>
</evidence>
<reference evidence="2 3" key="1">
    <citation type="submission" date="2018-05" db="EMBL/GenBank/DDBJ databases">
        <title>Genomic Encyclopedia of Type Strains, Phase IV (KMG-IV): sequencing the most valuable type-strain genomes for metagenomic binning, comparative biology and taxonomic classification.</title>
        <authorList>
            <person name="Goeker M."/>
        </authorList>
    </citation>
    <scope>NUCLEOTIDE SEQUENCE [LARGE SCALE GENOMIC DNA]</scope>
    <source>
        <strain evidence="2 3">DSM 2626</strain>
    </source>
</reference>
<dbReference type="EMBL" id="QGGH01000020">
    <property type="protein sequence ID" value="PWJ86983.1"/>
    <property type="molecule type" value="Genomic_DNA"/>
</dbReference>